<accession>A0AAE0F406</accession>
<name>A0AAE0F406_9CHLO</name>
<protein>
    <submittedName>
        <fullName evidence="1">Uncharacterized protein</fullName>
    </submittedName>
</protein>
<comment type="caution">
    <text evidence="1">The sequence shown here is derived from an EMBL/GenBank/DDBJ whole genome shotgun (WGS) entry which is preliminary data.</text>
</comment>
<organism evidence="1 2">
    <name type="scientific">Cymbomonas tetramitiformis</name>
    <dbReference type="NCBI Taxonomy" id="36881"/>
    <lineage>
        <taxon>Eukaryota</taxon>
        <taxon>Viridiplantae</taxon>
        <taxon>Chlorophyta</taxon>
        <taxon>Pyramimonadophyceae</taxon>
        <taxon>Pyramimonadales</taxon>
        <taxon>Pyramimonadaceae</taxon>
        <taxon>Cymbomonas</taxon>
    </lineage>
</organism>
<keyword evidence="2" id="KW-1185">Reference proteome</keyword>
<evidence type="ECO:0000313" key="2">
    <source>
        <dbReference type="Proteomes" id="UP001190700"/>
    </source>
</evidence>
<dbReference type="AlphaFoldDB" id="A0AAE0F406"/>
<dbReference type="EMBL" id="LGRX02027276">
    <property type="protein sequence ID" value="KAK3249505.1"/>
    <property type="molecule type" value="Genomic_DNA"/>
</dbReference>
<reference evidence="1 2" key="1">
    <citation type="journal article" date="2015" name="Genome Biol. Evol.">
        <title>Comparative Genomics of a Bacterivorous Green Alga Reveals Evolutionary Causalities and Consequences of Phago-Mixotrophic Mode of Nutrition.</title>
        <authorList>
            <person name="Burns J.A."/>
            <person name="Paasch A."/>
            <person name="Narechania A."/>
            <person name="Kim E."/>
        </authorList>
    </citation>
    <scope>NUCLEOTIDE SEQUENCE [LARGE SCALE GENOMIC DNA]</scope>
    <source>
        <strain evidence="1 2">PLY_AMNH</strain>
    </source>
</reference>
<dbReference type="Proteomes" id="UP001190700">
    <property type="component" value="Unassembled WGS sequence"/>
</dbReference>
<sequence>MEDRSGPTRLKLLHLRWLLFGAFYASTTQLTAVASNSLTPLTEHPEYLACHQLIDACTGLNIGDRWQYSGTIPTEIGLLTRMTSW</sequence>
<evidence type="ECO:0000313" key="1">
    <source>
        <dbReference type="EMBL" id="KAK3249505.1"/>
    </source>
</evidence>
<gene>
    <name evidence="1" type="ORF">CYMTET_41058</name>
</gene>
<proteinExistence type="predicted"/>